<reference evidence="11 12" key="1">
    <citation type="journal article" date="2015" name="Genome Biol. Evol.">
        <title>Comparative Genomics of a Bacterivorous Green Alga Reveals Evolutionary Causalities and Consequences of Phago-Mixotrophic Mode of Nutrition.</title>
        <authorList>
            <person name="Burns J.A."/>
            <person name="Paasch A."/>
            <person name="Narechania A."/>
            <person name="Kim E."/>
        </authorList>
    </citation>
    <scope>NUCLEOTIDE SEQUENCE [LARGE SCALE GENOMIC DNA]</scope>
    <source>
        <strain evidence="11 12">PLY_AMNH</strain>
    </source>
</reference>
<evidence type="ECO:0000256" key="4">
    <source>
        <dbReference type="ARBA" id="ARBA00022448"/>
    </source>
</evidence>
<keyword evidence="5" id="KW-0677">Repeat</keyword>
<evidence type="ECO:0000256" key="9">
    <source>
        <dbReference type="SAM" id="MobiDB-lite"/>
    </source>
</evidence>
<dbReference type="GO" id="GO:0005794">
    <property type="term" value="C:Golgi apparatus"/>
    <property type="evidence" value="ECO:0007669"/>
    <property type="project" value="UniProtKB-SubCell"/>
</dbReference>
<dbReference type="GO" id="GO:0030123">
    <property type="term" value="C:AP-3 adaptor complex"/>
    <property type="evidence" value="ECO:0007669"/>
    <property type="project" value="InterPro"/>
</dbReference>
<dbReference type="Proteomes" id="UP001190700">
    <property type="component" value="Unassembled WGS sequence"/>
</dbReference>
<dbReference type="GO" id="GO:0010008">
    <property type="term" value="C:endosome membrane"/>
    <property type="evidence" value="ECO:0007669"/>
    <property type="project" value="TreeGrafter"/>
</dbReference>
<dbReference type="GO" id="GO:0006896">
    <property type="term" value="P:Golgi to vacuole transport"/>
    <property type="evidence" value="ECO:0007669"/>
    <property type="project" value="TreeGrafter"/>
</dbReference>
<sequence>MAPQEDMVSKGLRKASNAVSKMAGGMLDSAGGLVADGGGKDVFVMQKSLRDIIKGIRTAKDEENAYTNEVLYEIQKEIRTNDPRTKAIALQKLTYLNMFGHSMGWAAFHTVEVMSQDRLSLKHAGYLAAKQSFQDSTEVMVLIPNLLKKDLASSVVFEVGFALDCLANIITPDLARDLVSDVFSLLNSSRAYLRKKAVLVLYKAFLRYPESLRPAFGRLTEKLEDDETSVISSVVAVLCELVIHNPKNYLPLAPTFYKLLQTSTNNWMTIKLVKIFGHMCPLEPRLAKKLVEPITQIMSTTPAKSLLYECICTVTNGMTHINAVCKLAAEKLKDFIVEFDPNLKFLGLRALTKLLPTHPKAVADHKETIFACLQEGDYTIQQTALQLVQGMVTKRNLMDTVTHLVLSMRKADVLFRNDLVASVLQVCGGNRYELLTDFTWYIVVLAELARVPGSTHGKEVGFQLIDITARVEVLREEAVQAMKPLLLDKALLEDKPENCSVGHALKAAAYIVGEYRSFVTSRVEIMRAMLVPQLKNQESVVQEHYIQCVMKLLAAAGTLPIDAPSAPEGEDQEPEAGKSQAPIAVFQIEEVWQMMVTITEQLPVLMRSRHVEVSERACQLMVVVNMLTMVAEQEPDEPIPVLKACMEQLAVLFTEELFPVSSKAQKVPVRRVWTYRHRDLSDQDGDLADDGINKDSAATLLGTKSKKQSRRIEKEARQAYTGHKEKMKEYYLADGPEKPKDQLDNLLNAAKGDKEAIPLPSWATTKKENKLAKDIVMKGDAGFDGQVDGNEDEDVKEATATKDELAYKALGGVDISKPLEEDDMLPTTMAYPQYDPILARERTFMKQHGHHPDVQLGQYGEVIKDTETREERKARHRRERAAKAAKAEEEAAPTPSASGIKREGETREERKARHRSQREEQAAAGLGVDLKVLEAAKKLMKEEKKAKKKQKAKEEKPKKQKDVAAEAEGDEGKKPKKTKAKKALAESADAEPKAKKGKPKKSKKGPEEP</sequence>
<evidence type="ECO:0000256" key="8">
    <source>
        <dbReference type="PIRNR" id="PIRNR037092"/>
    </source>
</evidence>
<dbReference type="InterPro" id="IPR017105">
    <property type="entry name" value="AP3_complex_dsu"/>
</dbReference>
<comment type="similarity">
    <text evidence="2 8">Belongs to the adaptor complexes large subunit family.</text>
</comment>
<comment type="function">
    <text evidence="8">Part of the AP-3 complex, an adaptor-related complex which seems to be clathrin-associated. The complex is associated with the Golgi region as well as more peripheral structures. It facilitates the budding of vesicles from the Golgi membrane and may be directly involved in trafficking to the vacuole. It also function in maintaining the identity of lytic vacuoles and in regulating the transition between storage and lytic vacuoles.</text>
</comment>
<feature type="region of interest" description="Disordered" evidence="9">
    <location>
        <begin position="868"/>
        <end position="1009"/>
    </location>
</feature>
<dbReference type="GO" id="GO:0006623">
    <property type="term" value="P:protein targeting to vacuole"/>
    <property type="evidence" value="ECO:0007669"/>
    <property type="project" value="TreeGrafter"/>
</dbReference>
<comment type="subcellular location">
    <subcellularLocation>
        <location evidence="1">Endomembrane system</location>
    </subcellularLocation>
    <subcellularLocation>
        <location evidence="8">Golgi apparatus</location>
    </subcellularLocation>
</comment>
<feature type="compositionally biased region" description="Basic and acidic residues" evidence="9">
    <location>
        <begin position="900"/>
        <end position="921"/>
    </location>
</feature>
<dbReference type="InterPro" id="IPR011989">
    <property type="entry name" value="ARM-like"/>
</dbReference>
<comment type="caution">
    <text evidence="11">The sequence shown here is derived from an EMBL/GenBank/DDBJ whole genome shotgun (WGS) entry which is preliminary data.</text>
</comment>
<evidence type="ECO:0000256" key="5">
    <source>
        <dbReference type="ARBA" id="ARBA00022737"/>
    </source>
</evidence>
<gene>
    <name evidence="11" type="ORF">CYMTET_50640</name>
</gene>
<evidence type="ECO:0000256" key="1">
    <source>
        <dbReference type="ARBA" id="ARBA00004308"/>
    </source>
</evidence>
<dbReference type="SUPFAM" id="SSF48371">
    <property type="entry name" value="ARM repeat"/>
    <property type="match status" value="1"/>
</dbReference>
<keyword evidence="6 8" id="KW-0653">Protein transport</keyword>
<keyword evidence="7" id="KW-0472">Membrane</keyword>
<keyword evidence="12" id="KW-1185">Reference proteome</keyword>
<feature type="domain" description="Clathrin/coatomer adaptor adaptin-like N-terminal" evidence="10">
    <location>
        <begin position="66"/>
        <end position="622"/>
    </location>
</feature>
<dbReference type="PANTHER" id="PTHR22781:SF12">
    <property type="entry name" value="AP-3 COMPLEX SUBUNIT DELTA-1"/>
    <property type="match status" value="1"/>
</dbReference>
<dbReference type="InterPro" id="IPR002553">
    <property type="entry name" value="Clathrin/coatomer_adapt-like_N"/>
</dbReference>
<accession>A0AAE0ESY6</accession>
<dbReference type="PANTHER" id="PTHR22781">
    <property type="entry name" value="DELTA ADAPTIN-RELATED"/>
    <property type="match status" value="1"/>
</dbReference>
<proteinExistence type="inferred from homology"/>
<dbReference type="AlphaFoldDB" id="A0AAE0ESY6"/>
<organism evidence="11 12">
    <name type="scientific">Cymbomonas tetramitiformis</name>
    <dbReference type="NCBI Taxonomy" id="36881"/>
    <lineage>
        <taxon>Eukaryota</taxon>
        <taxon>Viridiplantae</taxon>
        <taxon>Chlorophyta</taxon>
        <taxon>Pyramimonadophyceae</taxon>
        <taxon>Pyramimonadales</taxon>
        <taxon>Pyramimonadaceae</taxon>
        <taxon>Cymbomonas</taxon>
    </lineage>
</organism>
<feature type="compositionally biased region" description="Basic and acidic residues" evidence="9">
    <location>
        <begin position="931"/>
        <end position="945"/>
    </location>
</feature>
<evidence type="ECO:0000313" key="11">
    <source>
        <dbReference type="EMBL" id="KAK3239436.1"/>
    </source>
</evidence>
<dbReference type="Pfam" id="PF01602">
    <property type="entry name" value="Adaptin_N"/>
    <property type="match status" value="1"/>
</dbReference>
<dbReference type="InterPro" id="IPR016024">
    <property type="entry name" value="ARM-type_fold"/>
</dbReference>
<evidence type="ECO:0000313" key="12">
    <source>
        <dbReference type="Proteomes" id="UP001190700"/>
    </source>
</evidence>
<evidence type="ECO:0000256" key="6">
    <source>
        <dbReference type="ARBA" id="ARBA00022927"/>
    </source>
</evidence>
<name>A0AAE0ESY6_9CHLO</name>
<keyword evidence="4 8" id="KW-0813">Transport</keyword>
<dbReference type="Gene3D" id="1.25.10.10">
    <property type="entry name" value="Leucine-rich Repeat Variant"/>
    <property type="match status" value="1"/>
</dbReference>
<evidence type="ECO:0000256" key="3">
    <source>
        <dbReference type="ARBA" id="ARBA00015717"/>
    </source>
</evidence>
<dbReference type="EMBL" id="LGRX02033915">
    <property type="protein sequence ID" value="KAK3239436.1"/>
    <property type="molecule type" value="Genomic_DNA"/>
</dbReference>
<feature type="compositionally biased region" description="Basic and acidic residues" evidence="9">
    <location>
        <begin position="952"/>
        <end position="964"/>
    </location>
</feature>
<keyword evidence="8" id="KW-0333">Golgi apparatus</keyword>
<evidence type="ECO:0000256" key="7">
    <source>
        <dbReference type="ARBA" id="ARBA00023136"/>
    </source>
</evidence>
<protein>
    <recommendedName>
        <fullName evidence="3 8">AP-3 complex subunit delta</fullName>
    </recommendedName>
</protein>
<dbReference type="FunFam" id="1.25.10.10:FF:000251">
    <property type="entry name" value="AP-3 complex subunit delta"/>
    <property type="match status" value="1"/>
</dbReference>
<comment type="subunit">
    <text evidence="8">Adaptor protein complex 3 (AP-3) is a heterotetramer.</text>
</comment>
<evidence type="ECO:0000259" key="10">
    <source>
        <dbReference type="Pfam" id="PF01602"/>
    </source>
</evidence>
<evidence type="ECO:0000256" key="2">
    <source>
        <dbReference type="ARBA" id="ARBA00006613"/>
    </source>
</evidence>
<dbReference type="PIRSF" id="PIRSF037092">
    <property type="entry name" value="AP3_complex_delta"/>
    <property type="match status" value="1"/>
</dbReference>